<protein>
    <submittedName>
        <fullName evidence="1">Uncharacterized protein</fullName>
    </submittedName>
</protein>
<proteinExistence type="predicted"/>
<name>A0A8W7PHV2_ANOCL</name>
<dbReference type="AlphaFoldDB" id="A0A8W7PHV2"/>
<accession>A0A8W7PHV2</accession>
<organism evidence="1">
    <name type="scientific">Anopheles coluzzii</name>
    <name type="common">African malaria mosquito</name>
    <dbReference type="NCBI Taxonomy" id="1518534"/>
    <lineage>
        <taxon>Eukaryota</taxon>
        <taxon>Metazoa</taxon>
        <taxon>Ecdysozoa</taxon>
        <taxon>Arthropoda</taxon>
        <taxon>Hexapoda</taxon>
        <taxon>Insecta</taxon>
        <taxon>Pterygota</taxon>
        <taxon>Neoptera</taxon>
        <taxon>Endopterygota</taxon>
        <taxon>Diptera</taxon>
        <taxon>Nematocera</taxon>
        <taxon>Culicoidea</taxon>
        <taxon>Culicidae</taxon>
        <taxon>Anophelinae</taxon>
        <taxon>Anopheles</taxon>
    </lineage>
</organism>
<sequence>MPPHAYFNEELKTCNMSAIHCAMDTYGPVNTDIIHPPLPPLLECGTESAGDINLKEVVAVLGSSEKCHANDNTSRKAAYPSLPVRSTHLSVKVVQAGLVDGKLLAVERKGRLGQEGLLANIVLRGPITMAHVSVGNTVRRLLYQMQPLGNGLGSALDGSGFALPQPNT</sequence>
<dbReference type="EnsemblMetazoa" id="ACOM031723-RA">
    <property type="protein sequence ID" value="ACOM031723-PA.1"/>
    <property type="gene ID" value="ACOM031723"/>
</dbReference>
<dbReference type="Proteomes" id="UP000075882">
    <property type="component" value="Unassembled WGS sequence"/>
</dbReference>
<reference evidence="1" key="1">
    <citation type="submission" date="2022-08" db="UniProtKB">
        <authorList>
            <consortium name="EnsemblMetazoa"/>
        </authorList>
    </citation>
    <scope>IDENTIFICATION</scope>
</reference>
<evidence type="ECO:0000313" key="1">
    <source>
        <dbReference type="EnsemblMetazoa" id="ACOM031723-PA.1"/>
    </source>
</evidence>